<sequence length="35" mass="3869">MAHAHTQLILESSLKDAKPDTQPLAAAYMTTLRIM</sequence>
<comment type="caution">
    <text evidence="1">The sequence shown here is derived from an EMBL/GenBank/DDBJ whole genome shotgun (WGS) entry which is preliminary data.</text>
</comment>
<proteinExistence type="predicted"/>
<protein>
    <submittedName>
        <fullName evidence="1">Uncharacterized protein</fullName>
    </submittedName>
</protein>
<organism evidence="1 2">
    <name type="scientific">Brucella intermedia 229E</name>
    <dbReference type="NCBI Taxonomy" id="1337887"/>
    <lineage>
        <taxon>Bacteria</taxon>
        <taxon>Pseudomonadati</taxon>
        <taxon>Pseudomonadota</taxon>
        <taxon>Alphaproteobacteria</taxon>
        <taxon>Hyphomicrobiales</taxon>
        <taxon>Brucellaceae</taxon>
        <taxon>Brucella/Ochrobactrum group</taxon>
        <taxon>Brucella</taxon>
    </lineage>
</organism>
<dbReference type="Proteomes" id="UP000016842">
    <property type="component" value="Unassembled WGS sequence"/>
</dbReference>
<dbReference type="AlphaFoldDB" id="U4V148"/>
<evidence type="ECO:0000313" key="2">
    <source>
        <dbReference type="Proteomes" id="UP000016842"/>
    </source>
</evidence>
<accession>U4V148</accession>
<gene>
    <name evidence="1" type="ORF">Q644_09410</name>
</gene>
<dbReference type="EMBL" id="ASXJ01000366">
    <property type="protein sequence ID" value="ERL99719.1"/>
    <property type="molecule type" value="Genomic_DNA"/>
</dbReference>
<evidence type="ECO:0000313" key="1">
    <source>
        <dbReference type="EMBL" id="ERL99719.1"/>
    </source>
</evidence>
<reference evidence="1 2" key="1">
    <citation type="journal article" date="2014" name="FEMS Microbiol. Lett.">
        <title>Genome sequencing analysis reveals virulence-related gene content of Ochrobactrum intermedium strain 229E, a urease-positive strain isolated from the human gastric niche.</title>
        <authorList>
            <person name="Kulkarni G.J."/>
            <person name="Shetty S."/>
            <person name="Dharne M.S."/>
            <person name="Shouche Y.S."/>
        </authorList>
    </citation>
    <scope>NUCLEOTIDE SEQUENCE [LARGE SCALE GENOMIC DNA]</scope>
    <source>
        <strain evidence="1 2">229E</strain>
    </source>
</reference>
<name>U4V148_9HYPH</name>